<feature type="transmembrane region" description="Helical" evidence="20">
    <location>
        <begin position="899"/>
        <end position="917"/>
    </location>
</feature>
<dbReference type="SUPFAM" id="SSF56784">
    <property type="entry name" value="HAD-like"/>
    <property type="match status" value="1"/>
</dbReference>
<dbReference type="FunFam" id="3.40.50.1000:FF:000001">
    <property type="entry name" value="Phospholipid-transporting ATPase IC"/>
    <property type="match status" value="1"/>
</dbReference>
<keyword evidence="13" id="KW-0460">Magnesium</keyword>
<evidence type="ECO:0000259" key="21">
    <source>
        <dbReference type="SMART" id="SM00831"/>
    </source>
</evidence>
<keyword evidence="7" id="KW-0109">Calcium transport</keyword>
<evidence type="ECO:0000256" key="18">
    <source>
        <dbReference type="ARBA" id="ARBA00048694"/>
    </source>
</evidence>
<evidence type="ECO:0000256" key="10">
    <source>
        <dbReference type="ARBA" id="ARBA00022741"/>
    </source>
</evidence>
<evidence type="ECO:0000256" key="16">
    <source>
        <dbReference type="ARBA" id="ARBA00023065"/>
    </source>
</evidence>
<keyword evidence="5" id="KW-1003">Cell membrane</keyword>
<accession>A0A3D9IVZ0</accession>
<evidence type="ECO:0000256" key="14">
    <source>
        <dbReference type="ARBA" id="ARBA00022967"/>
    </source>
</evidence>
<evidence type="ECO:0000256" key="8">
    <source>
        <dbReference type="ARBA" id="ARBA00022692"/>
    </source>
</evidence>
<dbReference type="GO" id="GO:0005524">
    <property type="term" value="F:ATP binding"/>
    <property type="evidence" value="ECO:0007669"/>
    <property type="project" value="UniProtKB-KW"/>
</dbReference>
<keyword evidence="16" id="KW-0406">Ion transport</keyword>
<evidence type="ECO:0000313" key="23">
    <source>
        <dbReference type="Proteomes" id="UP000256869"/>
    </source>
</evidence>
<feature type="transmembrane region" description="Helical" evidence="20">
    <location>
        <begin position="790"/>
        <end position="811"/>
    </location>
</feature>
<dbReference type="GO" id="GO:0005886">
    <property type="term" value="C:plasma membrane"/>
    <property type="evidence" value="ECO:0007669"/>
    <property type="project" value="UniProtKB-SubCell"/>
</dbReference>
<feature type="transmembrane region" description="Helical" evidence="20">
    <location>
        <begin position="823"/>
        <end position="840"/>
    </location>
</feature>
<dbReference type="InterPro" id="IPR004014">
    <property type="entry name" value="ATPase_P-typ_cation-transptr_N"/>
</dbReference>
<evidence type="ECO:0000256" key="3">
    <source>
        <dbReference type="ARBA" id="ARBA00012790"/>
    </source>
</evidence>
<dbReference type="SUPFAM" id="SSF81665">
    <property type="entry name" value="Calcium ATPase, transmembrane domain M"/>
    <property type="match status" value="1"/>
</dbReference>
<dbReference type="InterPro" id="IPR018303">
    <property type="entry name" value="ATPase_P-typ_P_site"/>
</dbReference>
<dbReference type="PANTHER" id="PTHR43294">
    <property type="entry name" value="SODIUM/POTASSIUM-TRANSPORTING ATPASE SUBUNIT ALPHA"/>
    <property type="match status" value="1"/>
</dbReference>
<feature type="transmembrane region" description="Helical" evidence="20">
    <location>
        <begin position="276"/>
        <end position="302"/>
    </location>
</feature>
<sequence length="940" mass="101229">MTIVEGKAWHQLNEEQLLTVLDSDFKAGLSAEEASNRLQSLGPNELAEKRGESPLKLLLNQFKDFMVLVLLGATVISGLLGEMLDALTIVAIILINGILGFYQEYRAERSLRALKELSAPSAKVIRGGEYQQIAARELVAGDIVFLESGDRVPADLRFIECNECSVDEAALTGESVPVVKEAVSIAANDLPLGDRKNCGYLGTMVTRGTAKGIVTVTGMNTEMGKIADLIQQTEEADTPLQHRLEQLGKILIVVAIILTVVVVLAGILHGQPMYDMFLAGVSLAVAAIPEGLPAIVTIALALGVQRMIKRRAIVRKLPSVETLGCASVICSDKTGTLTQNKMTVTQLWLGGRTIEVTGEGYEPVGTLREAGKGIDVKGDASLRRLTQIAALCNNSDLSQQESAEDPKKRKSAKGEPTAGELSEWKIKGDPTEGALLVLAAKTGLAKSTLQTLYTRVKEFPFDSERKRMSVLVSHQGGKLICTKGAPDLLVGQCSYVLWGDQVVPFTGTLKQKVITANEAMAKESLRVLGLAFREVKTQDECNSSEQAENGLIFVGLTGMMDPPRKEVKEAIYKCKQAGIKTVMITGDHGTTAEAIAKTLGIMGREGRVVTGAELSVMNDDELEKIADDVNVYARVSPEHKLRIVQALQRRGHVVAMTGDGVNDAPAVKAADIGIAMGISGTDVTKEASALVLADDNFSSIVAAVEEGRGIYENIRKFIRYLLASNVGEIMTMFMAMMAGLPLPLVPIQILWVNLVTDGLPAMALGVDQAESDLMQHKPRSAKENIFARRLGWKIISRGILIGVCTLGAFVLALNERAGHSDQLIHAQTVAFATLVMAQLIHVFDCRSSRSIFHRKLLENKFLVLAVLSSLLLMLAVLYVEPLQPVFKTVPLDLRDWVLVLVAAGIPTFAMGIGSVLGTSKQKKGRKINYGGSSSPPSAVR</sequence>
<dbReference type="InterPro" id="IPR023298">
    <property type="entry name" value="ATPase_P-typ_TM_dom_sf"/>
</dbReference>
<proteinExistence type="inferred from homology"/>
<reference evidence="22 23" key="1">
    <citation type="submission" date="2018-07" db="EMBL/GenBank/DDBJ databases">
        <title>Genomic Encyclopedia of Type Strains, Phase III (KMG-III): the genomes of soil and plant-associated and newly described type strains.</title>
        <authorList>
            <person name="Whitman W."/>
        </authorList>
    </citation>
    <scope>NUCLEOTIDE SEQUENCE [LARGE SCALE GENOMIC DNA]</scope>
    <source>
        <strain evidence="22 23">CECT 8236</strain>
    </source>
</reference>
<dbReference type="Gene3D" id="2.70.150.10">
    <property type="entry name" value="Calcium-transporting ATPase, cytoplasmic transduction domain A"/>
    <property type="match status" value="1"/>
</dbReference>
<keyword evidence="23" id="KW-1185">Reference proteome</keyword>
<comment type="similarity">
    <text evidence="2">Belongs to the cation transport ATPase (P-type) (TC 3.A.3) family. Type IIA subfamily.</text>
</comment>
<keyword evidence="8 20" id="KW-0812">Transmembrane</keyword>
<dbReference type="GO" id="GO:0005388">
    <property type="term" value="F:P-type calcium transporter activity"/>
    <property type="evidence" value="ECO:0007669"/>
    <property type="project" value="UniProtKB-EC"/>
</dbReference>
<evidence type="ECO:0000256" key="20">
    <source>
        <dbReference type="SAM" id="Phobius"/>
    </source>
</evidence>
<dbReference type="PRINTS" id="PR00119">
    <property type="entry name" value="CATATPASE"/>
</dbReference>
<dbReference type="PROSITE" id="PS00154">
    <property type="entry name" value="ATPASE_E1_E2"/>
    <property type="match status" value="1"/>
</dbReference>
<dbReference type="InterPro" id="IPR050510">
    <property type="entry name" value="Cation_transp_ATPase_P-type"/>
</dbReference>
<dbReference type="Pfam" id="PF00122">
    <property type="entry name" value="E1-E2_ATPase"/>
    <property type="match status" value="1"/>
</dbReference>
<dbReference type="GO" id="GO:0016887">
    <property type="term" value="F:ATP hydrolysis activity"/>
    <property type="evidence" value="ECO:0007669"/>
    <property type="project" value="InterPro"/>
</dbReference>
<evidence type="ECO:0000256" key="7">
    <source>
        <dbReference type="ARBA" id="ARBA00022568"/>
    </source>
</evidence>
<dbReference type="FunFam" id="2.70.150.10:FF:000016">
    <property type="entry name" value="Calcium-transporting P-type ATPase putative"/>
    <property type="match status" value="1"/>
</dbReference>
<evidence type="ECO:0000256" key="2">
    <source>
        <dbReference type="ARBA" id="ARBA00005675"/>
    </source>
</evidence>
<dbReference type="Proteomes" id="UP000256869">
    <property type="component" value="Unassembled WGS sequence"/>
</dbReference>
<dbReference type="SFLD" id="SFLDS00003">
    <property type="entry name" value="Haloacid_Dehalogenase"/>
    <property type="match status" value="1"/>
</dbReference>
<dbReference type="GO" id="GO:0046872">
    <property type="term" value="F:metal ion binding"/>
    <property type="evidence" value="ECO:0007669"/>
    <property type="project" value="UniProtKB-KW"/>
</dbReference>
<dbReference type="InterPro" id="IPR036412">
    <property type="entry name" value="HAD-like_sf"/>
</dbReference>
<evidence type="ECO:0000256" key="11">
    <source>
        <dbReference type="ARBA" id="ARBA00022837"/>
    </source>
</evidence>
<keyword evidence="4" id="KW-0813">Transport</keyword>
<name>A0A3D9IVZ0_9BACL</name>
<evidence type="ECO:0000256" key="13">
    <source>
        <dbReference type="ARBA" id="ARBA00022842"/>
    </source>
</evidence>
<dbReference type="InterPro" id="IPR059000">
    <property type="entry name" value="ATPase_P-type_domA"/>
</dbReference>
<keyword evidence="14" id="KW-1278">Translocase</keyword>
<dbReference type="Pfam" id="PF00689">
    <property type="entry name" value="Cation_ATPase_C"/>
    <property type="match status" value="1"/>
</dbReference>
<evidence type="ECO:0000256" key="4">
    <source>
        <dbReference type="ARBA" id="ARBA00022448"/>
    </source>
</evidence>
<dbReference type="GO" id="GO:0140352">
    <property type="term" value="P:export from cell"/>
    <property type="evidence" value="ECO:0007669"/>
    <property type="project" value="UniProtKB-ARBA"/>
</dbReference>
<feature type="transmembrane region" description="Helical" evidence="20">
    <location>
        <begin position="861"/>
        <end position="879"/>
    </location>
</feature>
<keyword evidence="10" id="KW-0547">Nucleotide-binding</keyword>
<dbReference type="FunFam" id="1.20.1110.10:FF:000065">
    <property type="entry name" value="Sarcoplasmic/endoplasmic reticulum calcium ATPase 1"/>
    <property type="match status" value="1"/>
</dbReference>
<gene>
    <name evidence="22" type="ORF">DFP95_101398</name>
</gene>
<dbReference type="Gene3D" id="1.20.1110.10">
    <property type="entry name" value="Calcium-transporting ATPase, transmembrane domain"/>
    <property type="match status" value="1"/>
</dbReference>
<dbReference type="SUPFAM" id="SSF81653">
    <property type="entry name" value="Calcium ATPase, transduction domain A"/>
    <property type="match status" value="1"/>
</dbReference>
<evidence type="ECO:0000256" key="9">
    <source>
        <dbReference type="ARBA" id="ARBA00022723"/>
    </source>
</evidence>
<evidence type="ECO:0000256" key="1">
    <source>
        <dbReference type="ARBA" id="ARBA00004651"/>
    </source>
</evidence>
<dbReference type="Gene3D" id="3.40.50.1000">
    <property type="entry name" value="HAD superfamily/HAD-like"/>
    <property type="match status" value="1"/>
</dbReference>
<dbReference type="InterPro" id="IPR023214">
    <property type="entry name" value="HAD_sf"/>
</dbReference>
<feature type="transmembrane region" description="Helical" evidence="20">
    <location>
        <begin position="250"/>
        <end position="270"/>
    </location>
</feature>
<comment type="catalytic activity">
    <reaction evidence="18">
        <text>Ca(2+)(in) + ATP + H2O = Ca(2+)(out) + ADP + phosphate + H(+)</text>
        <dbReference type="Rhea" id="RHEA:18105"/>
        <dbReference type="ChEBI" id="CHEBI:15377"/>
        <dbReference type="ChEBI" id="CHEBI:15378"/>
        <dbReference type="ChEBI" id="CHEBI:29108"/>
        <dbReference type="ChEBI" id="CHEBI:30616"/>
        <dbReference type="ChEBI" id="CHEBI:43474"/>
        <dbReference type="ChEBI" id="CHEBI:456216"/>
        <dbReference type="EC" id="7.2.2.10"/>
    </reaction>
</comment>
<feature type="transmembrane region" description="Helical" evidence="20">
    <location>
        <begin position="62"/>
        <end position="80"/>
    </location>
</feature>
<dbReference type="InterPro" id="IPR023299">
    <property type="entry name" value="ATPase_P-typ_cyto_dom_N"/>
</dbReference>
<dbReference type="Pfam" id="PF13246">
    <property type="entry name" value="Cation_ATPase"/>
    <property type="match status" value="1"/>
</dbReference>
<keyword evidence="11" id="KW-0106">Calcium</keyword>
<keyword evidence="6" id="KW-0597">Phosphoprotein</keyword>
<keyword evidence="9" id="KW-0479">Metal-binding</keyword>
<organism evidence="22 23">
    <name type="scientific">Cohnella lupini</name>
    <dbReference type="NCBI Taxonomy" id="1294267"/>
    <lineage>
        <taxon>Bacteria</taxon>
        <taxon>Bacillati</taxon>
        <taxon>Bacillota</taxon>
        <taxon>Bacilli</taxon>
        <taxon>Bacillales</taxon>
        <taxon>Paenibacillaceae</taxon>
        <taxon>Cohnella</taxon>
    </lineage>
</organism>
<evidence type="ECO:0000256" key="19">
    <source>
        <dbReference type="SAM" id="MobiDB-lite"/>
    </source>
</evidence>
<feature type="transmembrane region" description="Helical" evidence="20">
    <location>
        <begin position="717"/>
        <end position="737"/>
    </location>
</feature>
<keyword evidence="12" id="KW-0067">ATP-binding</keyword>
<evidence type="ECO:0000313" key="22">
    <source>
        <dbReference type="EMBL" id="RED65902.1"/>
    </source>
</evidence>
<dbReference type="Pfam" id="PF00690">
    <property type="entry name" value="Cation_ATPase_N"/>
    <property type="match status" value="1"/>
</dbReference>
<dbReference type="SUPFAM" id="SSF81660">
    <property type="entry name" value="Metal cation-transporting ATPase, ATP-binding domain N"/>
    <property type="match status" value="1"/>
</dbReference>
<dbReference type="InterPro" id="IPR044492">
    <property type="entry name" value="P_typ_ATPase_HD_dom"/>
</dbReference>
<feature type="region of interest" description="Disordered" evidence="19">
    <location>
        <begin position="397"/>
        <end position="423"/>
    </location>
</feature>
<dbReference type="SMART" id="SM00831">
    <property type="entry name" value="Cation_ATPase_N"/>
    <property type="match status" value="1"/>
</dbReference>
<keyword evidence="17 20" id="KW-0472">Membrane</keyword>
<keyword evidence="15 20" id="KW-1133">Transmembrane helix</keyword>
<comment type="subcellular location">
    <subcellularLocation>
        <location evidence="1">Cell membrane</location>
        <topology evidence="1">Multi-pass membrane protein</topology>
    </subcellularLocation>
</comment>
<dbReference type="CDD" id="cd02089">
    <property type="entry name" value="P-type_ATPase_Ca_prok"/>
    <property type="match status" value="1"/>
</dbReference>
<dbReference type="Gene3D" id="3.40.1110.10">
    <property type="entry name" value="Calcium-transporting ATPase, cytoplasmic domain N"/>
    <property type="match status" value="1"/>
</dbReference>
<dbReference type="EMBL" id="QRDY01000001">
    <property type="protein sequence ID" value="RED65902.1"/>
    <property type="molecule type" value="Genomic_DNA"/>
</dbReference>
<protein>
    <recommendedName>
        <fullName evidence="3">P-type Ca(2+) transporter</fullName>
        <ecNumber evidence="3">7.2.2.10</ecNumber>
    </recommendedName>
</protein>
<dbReference type="OrthoDB" id="9813266at2"/>
<dbReference type="PRINTS" id="PR00120">
    <property type="entry name" value="HATPASE"/>
</dbReference>
<dbReference type="EC" id="7.2.2.10" evidence="3"/>
<dbReference type="FunFam" id="3.40.50.1000:FF:000028">
    <property type="entry name" value="Calcium-transporting P-type ATPase, putative"/>
    <property type="match status" value="1"/>
</dbReference>
<evidence type="ECO:0000256" key="12">
    <source>
        <dbReference type="ARBA" id="ARBA00022840"/>
    </source>
</evidence>
<dbReference type="PANTHER" id="PTHR43294:SF21">
    <property type="entry name" value="CATION TRANSPORTING ATPASE"/>
    <property type="match status" value="1"/>
</dbReference>
<evidence type="ECO:0000256" key="6">
    <source>
        <dbReference type="ARBA" id="ARBA00022553"/>
    </source>
</evidence>
<evidence type="ECO:0000256" key="5">
    <source>
        <dbReference type="ARBA" id="ARBA00022475"/>
    </source>
</evidence>
<dbReference type="SFLD" id="SFLDG00002">
    <property type="entry name" value="C1.7:_P-type_atpase_like"/>
    <property type="match status" value="1"/>
</dbReference>
<dbReference type="SFLD" id="SFLDF00027">
    <property type="entry name" value="p-type_atpase"/>
    <property type="match status" value="1"/>
</dbReference>
<dbReference type="InterPro" id="IPR006068">
    <property type="entry name" value="ATPase_P-typ_cation-transptr_C"/>
</dbReference>
<dbReference type="NCBIfam" id="TIGR01116">
    <property type="entry name" value="ATPase-IIA1_Ca"/>
    <property type="match status" value="1"/>
</dbReference>
<dbReference type="InterPro" id="IPR008250">
    <property type="entry name" value="ATPase_P-typ_transduc_dom_A_sf"/>
</dbReference>
<feature type="transmembrane region" description="Helical" evidence="20">
    <location>
        <begin position="86"/>
        <end position="102"/>
    </location>
</feature>
<dbReference type="InterPro" id="IPR005782">
    <property type="entry name" value="P-type_ATPase_IIA"/>
</dbReference>
<dbReference type="InterPro" id="IPR001757">
    <property type="entry name" value="P_typ_ATPase"/>
</dbReference>
<comment type="caution">
    <text evidence="22">The sequence shown here is derived from an EMBL/GenBank/DDBJ whole genome shotgun (WGS) entry which is preliminary data.</text>
</comment>
<dbReference type="AlphaFoldDB" id="A0A3D9IVZ0"/>
<evidence type="ECO:0000256" key="15">
    <source>
        <dbReference type="ARBA" id="ARBA00022989"/>
    </source>
</evidence>
<evidence type="ECO:0000256" key="17">
    <source>
        <dbReference type="ARBA" id="ARBA00023136"/>
    </source>
</evidence>
<feature type="domain" description="Cation-transporting P-type ATPase N-terminal" evidence="21">
    <location>
        <begin position="8"/>
        <end position="82"/>
    </location>
</feature>
<dbReference type="NCBIfam" id="TIGR01494">
    <property type="entry name" value="ATPase_P-type"/>
    <property type="match status" value="3"/>
</dbReference>
<feature type="transmembrane region" description="Helical" evidence="20">
    <location>
        <begin position="749"/>
        <end position="769"/>
    </location>
</feature>